<gene>
    <name evidence="4" type="ORF">TWF191_006741</name>
    <name evidence="3" type="ORF">TWF679_008926</name>
</gene>
<feature type="transmembrane region" description="Helical" evidence="2">
    <location>
        <begin position="125"/>
        <end position="148"/>
    </location>
</feature>
<feature type="region of interest" description="Disordered" evidence="1">
    <location>
        <begin position="32"/>
        <end position="51"/>
    </location>
</feature>
<dbReference type="Proteomes" id="UP000483672">
    <property type="component" value="Unassembled WGS sequence"/>
</dbReference>
<evidence type="ECO:0000256" key="1">
    <source>
        <dbReference type="SAM" id="MobiDB-lite"/>
    </source>
</evidence>
<protein>
    <submittedName>
        <fullName evidence="4">Uncharacterized protein</fullName>
    </submittedName>
</protein>
<accession>A0A6G1MQU1</accession>
<keyword evidence="2" id="KW-0812">Transmembrane</keyword>
<dbReference type="OrthoDB" id="5417573at2759"/>
<dbReference type="Proteomes" id="UP000614610">
    <property type="component" value="Unassembled WGS sequence"/>
</dbReference>
<feature type="transmembrane region" description="Helical" evidence="2">
    <location>
        <begin position="237"/>
        <end position="260"/>
    </location>
</feature>
<keyword evidence="2" id="KW-1133">Transmembrane helix</keyword>
<evidence type="ECO:0000313" key="4">
    <source>
        <dbReference type="EMBL" id="KAF3231250.1"/>
    </source>
</evidence>
<dbReference type="EMBL" id="WIWT01000006">
    <property type="protein sequence ID" value="KAF3220730.1"/>
    <property type="molecule type" value="Genomic_DNA"/>
</dbReference>
<evidence type="ECO:0000313" key="3">
    <source>
        <dbReference type="EMBL" id="KAF3220730.1"/>
    </source>
</evidence>
<dbReference type="EMBL" id="WIPF01000004">
    <property type="protein sequence ID" value="KAF3231250.1"/>
    <property type="molecule type" value="Genomic_DNA"/>
</dbReference>
<name>A0A6G1MQU1_ORBOL</name>
<evidence type="ECO:0000256" key="2">
    <source>
        <dbReference type="SAM" id="Phobius"/>
    </source>
</evidence>
<evidence type="ECO:0000313" key="5">
    <source>
        <dbReference type="Proteomes" id="UP000483672"/>
    </source>
</evidence>
<comment type="caution">
    <text evidence="4">The sequence shown here is derived from an EMBL/GenBank/DDBJ whole genome shotgun (WGS) entry which is preliminary data.</text>
</comment>
<reference evidence="4 5" key="1">
    <citation type="submission" date="2019-06" db="EMBL/GenBank/DDBJ databases">
        <authorList>
            <person name="Palmer J.M."/>
        </authorList>
    </citation>
    <scope>NUCLEOTIDE SEQUENCE [LARGE SCALE GENOMIC DNA]</scope>
    <source>
        <strain evidence="4 5">TWF191</strain>
        <strain evidence="3">TWF679</strain>
    </source>
</reference>
<sequence>MAAPAYSKVPTEEPMSPARIPTPDSPVYVESLRPSAPVPPSTVPVLPPSYPTVHRPPPTASICTTNEGDGDDDDDVKTININITIKIPKSFDFPCFRRRRCPRKDPAFATRGGYEIPREEKRRRFLAIMMVFAYFTFLLCGAIAWGIYDHMNVYSYSHVPLALTTFTAPIDFFIVAATILLVRRFNEQKRPGFRFAILAVINIAMFILHVTIIIIAAGPWTHVYGYGWYYAGKLKAIVGLTLYSVSGMTAAKLLLGIWVFKRLAKKDGSMKRRLRAFREEIRQCIDGEEPVQHEEGDARRSQEGAVFLA</sequence>
<feature type="transmembrane region" description="Helical" evidence="2">
    <location>
        <begin position="195"/>
        <end position="217"/>
    </location>
</feature>
<dbReference type="AlphaFoldDB" id="A0A6G1MQU1"/>
<feature type="transmembrane region" description="Helical" evidence="2">
    <location>
        <begin position="160"/>
        <end position="183"/>
    </location>
</feature>
<organism evidence="4 5">
    <name type="scientific">Orbilia oligospora</name>
    <name type="common">Nematode-trapping fungus</name>
    <name type="synonym">Arthrobotrys oligospora</name>
    <dbReference type="NCBI Taxonomy" id="2813651"/>
    <lineage>
        <taxon>Eukaryota</taxon>
        <taxon>Fungi</taxon>
        <taxon>Dikarya</taxon>
        <taxon>Ascomycota</taxon>
        <taxon>Pezizomycotina</taxon>
        <taxon>Orbiliomycetes</taxon>
        <taxon>Orbiliales</taxon>
        <taxon>Orbiliaceae</taxon>
        <taxon>Orbilia</taxon>
    </lineage>
</organism>
<feature type="region of interest" description="Disordered" evidence="1">
    <location>
        <begin position="1"/>
        <end position="26"/>
    </location>
</feature>
<keyword evidence="2" id="KW-0472">Membrane</keyword>
<feature type="compositionally biased region" description="Pro residues" evidence="1">
    <location>
        <begin position="36"/>
        <end position="51"/>
    </location>
</feature>
<proteinExistence type="predicted"/>